<evidence type="ECO:0000313" key="2">
    <source>
        <dbReference type="EMBL" id="CAE6477572.1"/>
    </source>
</evidence>
<dbReference type="GO" id="GO:0016491">
    <property type="term" value="F:oxidoreductase activity"/>
    <property type="evidence" value="ECO:0007669"/>
    <property type="project" value="TreeGrafter"/>
</dbReference>
<dbReference type="GO" id="GO:0005737">
    <property type="term" value="C:cytoplasm"/>
    <property type="evidence" value="ECO:0007669"/>
    <property type="project" value="TreeGrafter"/>
</dbReference>
<dbReference type="Gene3D" id="3.30.360.10">
    <property type="entry name" value="Dihydrodipicolinate Reductase, domain 2"/>
    <property type="match status" value="1"/>
</dbReference>
<comment type="caution">
    <text evidence="2">The sequence shown here is derived from an EMBL/GenBank/DDBJ whole genome shotgun (WGS) entry which is preliminary data.</text>
</comment>
<dbReference type="InterPro" id="IPR036291">
    <property type="entry name" value="NAD(P)-bd_dom_sf"/>
</dbReference>
<name>A0A8H3H2A5_9AGAM</name>
<dbReference type="PANTHER" id="PTHR42840">
    <property type="entry name" value="NAD(P)-BINDING ROSSMANN-FOLD SUPERFAMILY PROTEIN-RELATED"/>
    <property type="match status" value="1"/>
</dbReference>
<gene>
    <name evidence="2" type="ORF">RDB_LOCUS196719</name>
</gene>
<organism evidence="2 3">
    <name type="scientific">Rhizoctonia solani</name>
    <dbReference type="NCBI Taxonomy" id="456999"/>
    <lineage>
        <taxon>Eukaryota</taxon>
        <taxon>Fungi</taxon>
        <taxon>Dikarya</taxon>
        <taxon>Basidiomycota</taxon>
        <taxon>Agaricomycotina</taxon>
        <taxon>Agaricomycetes</taxon>
        <taxon>Cantharellales</taxon>
        <taxon>Ceratobasidiaceae</taxon>
        <taxon>Rhizoctonia</taxon>
    </lineage>
</organism>
<dbReference type="EMBL" id="CAJMWW010000641">
    <property type="protein sequence ID" value="CAE6477572.1"/>
    <property type="molecule type" value="Genomic_DNA"/>
</dbReference>
<accession>A0A8H3H2A5</accession>
<sequence length="386" mass="43156">MAASVQRVIRVGIIGAGEVAQTTHLPTLQLLSHKYKVTALSDVSKLSLEHCGNKFGFLSDRLYENSLDLVKRADVDLVVILTADEYHVNFRFSVMTTPEVGFYIQAPLAIQAADAGKHVMIEKPMALTNEDADAIIAAQKRNNVVIFVGYMRRYAPAFLEAVKIVRNMRKIDYARVRDIIGMNKFFVDQSGTFPQRFDDFTPEFKDDRLQRAQAINEAALGARRAKDTASAFTFRLLGGLGSHDLSAMRELLGSPKRCIGAGKNSNGMFITALFEYDGFVTTYETGIDTVGKFDAHLEVHGDGKRVKVTYDTPYVKGLPITLTVLESNPDGHYQERIVRPTYQDAYTCEYESLYDSIVNRSPVKTTPEDAKEDLRIFNLVINALYP</sequence>
<dbReference type="SUPFAM" id="SSF51735">
    <property type="entry name" value="NAD(P)-binding Rossmann-fold domains"/>
    <property type="match status" value="1"/>
</dbReference>
<dbReference type="AlphaFoldDB" id="A0A8H3H2A5"/>
<dbReference type="Pfam" id="PF01408">
    <property type="entry name" value="GFO_IDH_MocA"/>
    <property type="match status" value="1"/>
</dbReference>
<dbReference type="SUPFAM" id="SSF55347">
    <property type="entry name" value="Glyceraldehyde-3-phosphate dehydrogenase-like, C-terminal domain"/>
    <property type="match status" value="1"/>
</dbReference>
<dbReference type="Proteomes" id="UP000663841">
    <property type="component" value="Unassembled WGS sequence"/>
</dbReference>
<dbReference type="PANTHER" id="PTHR42840:SF7">
    <property type="entry name" value="BINDING ROSSMANN FOLD OXIDOREDUCTASE, PUTATIVE (AFU_ORTHOLOGUE AFUA_4G10190)-RELATED"/>
    <property type="match status" value="1"/>
</dbReference>
<dbReference type="GO" id="GO:0000166">
    <property type="term" value="F:nucleotide binding"/>
    <property type="evidence" value="ECO:0007669"/>
    <property type="project" value="InterPro"/>
</dbReference>
<protein>
    <recommendedName>
        <fullName evidence="1">Gfo/Idh/MocA-like oxidoreductase N-terminal domain-containing protein</fullName>
    </recommendedName>
</protein>
<dbReference type="GO" id="GO:0006740">
    <property type="term" value="P:NADPH regeneration"/>
    <property type="evidence" value="ECO:0007669"/>
    <property type="project" value="TreeGrafter"/>
</dbReference>
<evidence type="ECO:0000313" key="3">
    <source>
        <dbReference type="Proteomes" id="UP000663841"/>
    </source>
</evidence>
<proteinExistence type="predicted"/>
<evidence type="ECO:0000259" key="1">
    <source>
        <dbReference type="Pfam" id="PF01408"/>
    </source>
</evidence>
<reference evidence="2" key="1">
    <citation type="submission" date="2021-01" db="EMBL/GenBank/DDBJ databases">
        <authorList>
            <person name="Kaushik A."/>
        </authorList>
    </citation>
    <scope>NUCLEOTIDE SEQUENCE</scope>
    <source>
        <strain evidence="2">AG3-T5</strain>
    </source>
</reference>
<feature type="domain" description="Gfo/Idh/MocA-like oxidoreductase N-terminal" evidence="1">
    <location>
        <begin position="9"/>
        <end position="150"/>
    </location>
</feature>
<dbReference type="InterPro" id="IPR000683">
    <property type="entry name" value="Gfo/Idh/MocA-like_OxRdtase_N"/>
</dbReference>
<dbReference type="Gene3D" id="3.40.50.720">
    <property type="entry name" value="NAD(P)-binding Rossmann-like Domain"/>
    <property type="match status" value="1"/>
</dbReference>